<protein>
    <recommendedName>
        <fullName evidence="6">TVP38/TMEM64 family membrane protein</fullName>
    </recommendedName>
</protein>
<dbReference type="AlphaFoldDB" id="A0A7Y0L7D8"/>
<dbReference type="PANTHER" id="PTHR12677">
    <property type="entry name" value="GOLGI APPARATUS MEMBRANE PROTEIN TVP38-RELATED"/>
    <property type="match status" value="1"/>
</dbReference>
<dbReference type="InterPro" id="IPR032816">
    <property type="entry name" value="VTT_dom"/>
</dbReference>
<evidence type="ECO:0000256" key="4">
    <source>
        <dbReference type="ARBA" id="ARBA00022989"/>
    </source>
</evidence>
<keyword evidence="9" id="KW-1185">Reference proteome</keyword>
<organism evidence="8 9">
    <name type="scientific">Sulfobacillus harzensis</name>
    <dbReference type="NCBI Taxonomy" id="2729629"/>
    <lineage>
        <taxon>Bacteria</taxon>
        <taxon>Bacillati</taxon>
        <taxon>Bacillota</taxon>
        <taxon>Clostridia</taxon>
        <taxon>Eubacteriales</taxon>
        <taxon>Clostridiales Family XVII. Incertae Sedis</taxon>
        <taxon>Sulfobacillus</taxon>
    </lineage>
</organism>
<proteinExistence type="inferred from homology"/>
<comment type="similarity">
    <text evidence="6">Belongs to the TVP38/TMEM64 family.</text>
</comment>
<comment type="caution">
    <text evidence="8">The sequence shown here is derived from an EMBL/GenBank/DDBJ whole genome shotgun (WGS) entry which is preliminary data.</text>
</comment>
<feature type="transmembrane region" description="Helical" evidence="6">
    <location>
        <begin position="59"/>
        <end position="84"/>
    </location>
</feature>
<dbReference type="InterPro" id="IPR015414">
    <property type="entry name" value="TMEM64"/>
</dbReference>
<gene>
    <name evidence="8" type="ORF">HIJ39_18485</name>
</gene>
<evidence type="ECO:0000313" key="9">
    <source>
        <dbReference type="Proteomes" id="UP000533476"/>
    </source>
</evidence>
<evidence type="ECO:0000313" key="8">
    <source>
        <dbReference type="EMBL" id="NMP24322.1"/>
    </source>
</evidence>
<feature type="domain" description="VTT" evidence="7">
    <location>
        <begin position="84"/>
        <end position="199"/>
    </location>
</feature>
<name>A0A7Y0L7D8_9FIRM</name>
<evidence type="ECO:0000256" key="2">
    <source>
        <dbReference type="ARBA" id="ARBA00022475"/>
    </source>
</evidence>
<accession>A0A7Y0L7D8</accession>
<feature type="transmembrane region" description="Helical" evidence="6">
    <location>
        <begin position="181"/>
        <end position="199"/>
    </location>
</feature>
<keyword evidence="4 6" id="KW-1133">Transmembrane helix</keyword>
<sequence>MIPKGFQRGVRWLGTHKWIWALALALLLVGLVWWGWHVVSATIGIRQAFALVSSTLRDFAAAMGPWGPLLIILALAAHSVFIIFPMEIPTLAAFGLYGPVGGLIVVWVGSMVTASISYMLGRVIGPPVLKRWAEQPRVQAITRAVGDLNPLALILLRWISFIPYDVLNMIFGACQVPVFRFAWTTAVGVLVTNIVTALLYRTALHAHWGELLLMVALVFVLGWGLYWWSNRTHLRSLNTRDDMDL</sequence>
<dbReference type="EMBL" id="JABBVZ010000100">
    <property type="protein sequence ID" value="NMP24322.1"/>
    <property type="molecule type" value="Genomic_DNA"/>
</dbReference>
<evidence type="ECO:0000259" key="7">
    <source>
        <dbReference type="Pfam" id="PF09335"/>
    </source>
</evidence>
<feature type="transmembrane region" description="Helical" evidence="6">
    <location>
        <begin position="18"/>
        <end position="39"/>
    </location>
</feature>
<dbReference type="RefSeq" id="WP_169102343.1">
    <property type="nucleotide sequence ID" value="NZ_JABBVZ010000100.1"/>
</dbReference>
<keyword evidence="5 6" id="KW-0472">Membrane</keyword>
<dbReference type="Proteomes" id="UP000533476">
    <property type="component" value="Unassembled WGS sequence"/>
</dbReference>
<comment type="subcellular location">
    <subcellularLocation>
        <location evidence="1 6">Cell membrane</location>
        <topology evidence="1 6">Multi-pass membrane protein</topology>
    </subcellularLocation>
</comment>
<feature type="transmembrane region" description="Helical" evidence="6">
    <location>
        <begin position="211"/>
        <end position="229"/>
    </location>
</feature>
<dbReference type="GO" id="GO:0005886">
    <property type="term" value="C:plasma membrane"/>
    <property type="evidence" value="ECO:0007669"/>
    <property type="project" value="UniProtKB-SubCell"/>
</dbReference>
<dbReference type="PANTHER" id="PTHR12677:SF59">
    <property type="entry name" value="GOLGI APPARATUS MEMBRANE PROTEIN TVP38-RELATED"/>
    <property type="match status" value="1"/>
</dbReference>
<keyword evidence="3 6" id="KW-0812">Transmembrane</keyword>
<evidence type="ECO:0000256" key="1">
    <source>
        <dbReference type="ARBA" id="ARBA00004651"/>
    </source>
</evidence>
<keyword evidence="2 6" id="KW-1003">Cell membrane</keyword>
<dbReference type="Pfam" id="PF09335">
    <property type="entry name" value="VTT_dom"/>
    <property type="match status" value="1"/>
</dbReference>
<evidence type="ECO:0000256" key="3">
    <source>
        <dbReference type="ARBA" id="ARBA00022692"/>
    </source>
</evidence>
<feature type="transmembrane region" description="Helical" evidence="6">
    <location>
        <begin position="96"/>
        <end position="120"/>
    </location>
</feature>
<evidence type="ECO:0000256" key="6">
    <source>
        <dbReference type="RuleBase" id="RU366058"/>
    </source>
</evidence>
<reference evidence="8 9" key="1">
    <citation type="submission" date="2020-04" db="EMBL/GenBank/DDBJ databases">
        <authorList>
            <person name="Zhang R."/>
            <person name="Schippers A."/>
        </authorList>
    </citation>
    <scope>NUCLEOTIDE SEQUENCE [LARGE SCALE GENOMIC DNA]</scope>
    <source>
        <strain evidence="8 9">DSM 109850</strain>
    </source>
</reference>
<evidence type="ECO:0000256" key="5">
    <source>
        <dbReference type="ARBA" id="ARBA00023136"/>
    </source>
</evidence>
<feature type="transmembrane region" description="Helical" evidence="6">
    <location>
        <begin position="140"/>
        <end position="161"/>
    </location>
</feature>